<evidence type="ECO:0000256" key="8">
    <source>
        <dbReference type="PROSITE-ProRule" id="PRU00175"/>
    </source>
</evidence>
<dbReference type="GO" id="GO:0008270">
    <property type="term" value="F:zinc ion binding"/>
    <property type="evidence" value="ECO:0007669"/>
    <property type="project" value="UniProtKB-KW"/>
</dbReference>
<reference evidence="10 11" key="1">
    <citation type="journal article" date="2013" name="Proc. Natl. Acad. Sci. U.S.A.">
        <title>Fine-scale variation in meiotic recombination in Mimulus inferred from population shotgun sequencing.</title>
        <authorList>
            <person name="Hellsten U."/>
            <person name="Wright K.M."/>
            <person name="Jenkins J."/>
            <person name="Shu S."/>
            <person name="Yuan Y."/>
            <person name="Wessler S.R."/>
            <person name="Schmutz J."/>
            <person name="Willis J.H."/>
            <person name="Rokhsar D.S."/>
        </authorList>
    </citation>
    <scope>NUCLEOTIDE SEQUENCE [LARGE SCALE GENOMIC DNA]</scope>
    <source>
        <strain evidence="11">cv. DUN x IM62</strain>
    </source>
</reference>
<dbReference type="EC" id="2.3.2.27" evidence="2"/>
<dbReference type="PANTHER" id="PTHR22937:SF163">
    <property type="entry name" value="RING-TYPE E3 UBIQUITIN TRANSFERASE"/>
    <property type="match status" value="1"/>
</dbReference>
<dbReference type="SMART" id="SM00184">
    <property type="entry name" value="RING"/>
    <property type="match status" value="1"/>
</dbReference>
<dbReference type="Pfam" id="PF13639">
    <property type="entry name" value="zf-RING_2"/>
    <property type="match status" value="1"/>
</dbReference>
<dbReference type="InterPro" id="IPR001841">
    <property type="entry name" value="Znf_RING"/>
</dbReference>
<evidence type="ECO:0000256" key="3">
    <source>
        <dbReference type="ARBA" id="ARBA00022679"/>
    </source>
</evidence>
<dbReference type="AlphaFoldDB" id="A0A022QHP3"/>
<evidence type="ECO:0000256" key="7">
    <source>
        <dbReference type="ARBA" id="ARBA00022833"/>
    </source>
</evidence>
<name>A0A022QHP3_ERYGU</name>
<evidence type="ECO:0000313" key="10">
    <source>
        <dbReference type="EMBL" id="EYU26020.1"/>
    </source>
</evidence>
<gene>
    <name evidence="10" type="ORF">MIMGU_mgv11b021134mg</name>
</gene>
<evidence type="ECO:0000256" key="4">
    <source>
        <dbReference type="ARBA" id="ARBA00022723"/>
    </source>
</evidence>
<feature type="domain" description="RING-type" evidence="9">
    <location>
        <begin position="78"/>
        <end position="122"/>
    </location>
</feature>
<feature type="non-terminal residue" evidence="10">
    <location>
        <position position="1"/>
    </location>
</feature>
<keyword evidence="7" id="KW-0862">Zinc</keyword>
<dbReference type="EMBL" id="KI631803">
    <property type="protein sequence ID" value="EYU26020.1"/>
    <property type="molecule type" value="Genomic_DNA"/>
</dbReference>
<accession>A0A022QHP3</accession>
<evidence type="ECO:0000313" key="11">
    <source>
        <dbReference type="Proteomes" id="UP000030748"/>
    </source>
</evidence>
<evidence type="ECO:0000259" key="9">
    <source>
        <dbReference type="PROSITE" id="PS50089"/>
    </source>
</evidence>
<dbReference type="SUPFAM" id="SSF57850">
    <property type="entry name" value="RING/U-box"/>
    <property type="match status" value="1"/>
</dbReference>
<dbReference type="PROSITE" id="PS50089">
    <property type="entry name" value="ZF_RING_2"/>
    <property type="match status" value="1"/>
</dbReference>
<evidence type="ECO:0000256" key="6">
    <source>
        <dbReference type="ARBA" id="ARBA00022786"/>
    </source>
</evidence>
<keyword evidence="4" id="KW-0479">Metal-binding</keyword>
<keyword evidence="5 8" id="KW-0863">Zinc-finger</keyword>
<dbReference type="Gene3D" id="3.30.40.10">
    <property type="entry name" value="Zinc/RING finger domain, C3HC4 (zinc finger)"/>
    <property type="match status" value="1"/>
</dbReference>
<dbReference type="PANTHER" id="PTHR22937">
    <property type="entry name" value="E3 UBIQUITIN-PROTEIN LIGASE RNF165"/>
    <property type="match status" value="1"/>
</dbReference>
<evidence type="ECO:0000256" key="5">
    <source>
        <dbReference type="ARBA" id="ARBA00022771"/>
    </source>
</evidence>
<proteinExistence type="predicted"/>
<keyword evidence="3" id="KW-0808">Transferase</keyword>
<dbReference type="InterPro" id="IPR045191">
    <property type="entry name" value="MBR1/2-like"/>
</dbReference>
<sequence>IDRRSHVCPHNFANARSENWPGYVFYPGVWGNSPWRDRTNNNASGLSEEDIDRCLKKKILCPDILDYKGDEEEETEVCAICLDGMCHQKDKTGVGILGCGHEYHVCCIKRWLRVKNFCPLCKAVAMRTSACN</sequence>
<comment type="catalytic activity">
    <reaction evidence="1">
        <text>S-ubiquitinyl-[E2 ubiquitin-conjugating enzyme]-L-cysteine + [acceptor protein]-L-lysine = [E2 ubiquitin-conjugating enzyme]-L-cysteine + N(6)-ubiquitinyl-[acceptor protein]-L-lysine.</text>
        <dbReference type="EC" id="2.3.2.27"/>
    </reaction>
</comment>
<keyword evidence="6" id="KW-0833">Ubl conjugation pathway</keyword>
<evidence type="ECO:0000256" key="1">
    <source>
        <dbReference type="ARBA" id="ARBA00000900"/>
    </source>
</evidence>
<dbReference type="GO" id="GO:0061630">
    <property type="term" value="F:ubiquitin protein ligase activity"/>
    <property type="evidence" value="ECO:0000318"/>
    <property type="project" value="GO_Central"/>
</dbReference>
<protein>
    <recommendedName>
        <fullName evidence="2">RING-type E3 ubiquitin transferase</fullName>
        <ecNumber evidence="2">2.3.2.27</ecNumber>
    </recommendedName>
</protein>
<dbReference type="Proteomes" id="UP000030748">
    <property type="component" value="Unassembled WGS sequence"/>
</dbReference>
<dbReference type="InterPro" id="IPR013083">
    <property type="entry name" value="Znf_RING/FYVE/PHD"/>
</dbReference>
<organism evidence="10 11">
    <name type="scientific">Erythranthe guttata</name>
    <name type="common">Yellow monkey flower</name>
    <name type="synonym">Mimulus guttatus</name>
    <dbReference type="NCBI Taxonomy" id="4155"/>
    <lineage>
        <taxon>Eukaryota</taxon>
        <taxon>Viridiplantae</taxon>
        <taxon>Streptophyta</taxon>
        <taxon>Embryophyta</taxon>
        <taxon>Tracheophyta</taxon>
        <taxon>Spermatophyta</taxon>
        <taxon>Magnoliopsida</taxon>
        <taxon>eudicotyledons</taxon>
        <taxon>Gunneridae</taxon>
        <taxon>Pentapetalae</taxon>
        <taxon>asterids</taxon>
        <taxon>lamiids</taxon>
        <taxon>Lamiales</taxon>
        <taxon>Phrymaceae</taxon>
        <taxon>Erythranthe</taxon>
    </lineage>
</organism>
<evidence type="ECO:0000256" key="2">
    <source>
        <dbReference type="ARBA" id="ARBA00012483"/>
    </source>
</evidence>
<keyword evidence="11" id="KW-1185">Reference proteome</keyword>